<dbReference type="Gene3D" id="4.10.280.110">
    <property type="entry name" value="Pre-mRNA processing factor 4 domain"/>
    <property type="match status" value="1"/>
</dbReference>
<dbReference type="InterPro" id="IPR001680">
    <property type="entry name" value="WD40_rpt"/>
</dbReference>
<dbReference type="GO" id="GO:0005681">
    <property type="term" value="C:spliceosomal complex"/>
    <property type="evidence" value="ECO:0007669"/>
    <property type="project" value="UniProtKB-KW"/>
</dbReference>
<dbReference type="InterPro" id="IPR036285">
    <property type="entry name" value="PRP4-like_sf"/>
</dbReference>
<dbReference type="InterPro" id="IPR020472">
    <property type="entry name" value="WD40_PAC1"/>
</dbReference>
<feature type="repeat" description="WD" evidence="7">
    <location>
        <begin position="268"/>
        <end position="317"/>
    </location>
</feature>
<evidence type="ECO:0000256" key="2">
    <source>
        <dbReference type="ARBA" id="ARBA00022574"/>
    </source>
</evidence>
<feature type="domain" description="Pre-mRNA processing factor 4 (PRP4)-like" evidence="9">
    <location>
        <begin position="102"/>
        <end position="154"/>
    </location>
</feature>
<feature type="repeat" description="WD" evidence="7">
    <location>
        <begin position="318"/>
        <end position="359"/>
    </location>
</feature>
<dbReference type="SMART" id="SM00500">
    <property type="entry name" value="SFM"/>
    <property type="match status" value="1"/>
</dbReference>
<dbReference type="GO" id="GO:0006397">
    <property type="term" value="P:mRNA processing"/>
    <property type="evidence" value="ECO:0007669"/>
    <property type="project" value="UniProtKB-KW"/>
</dbReference>
<dbReference type="InterPro" id="IPR019775">
    <property type="entry name" value="WD40_repeat_CS"/>
</dbReference>
<evidence type="ECO:0000256" key="8">
    <source>
        <dbReference type="SAM" id="MobiDB-lite"/>
    </source>
</evidence>
<dbReference type="AlphaFoldDB" id="A0A8D1K1E3"/>
<dbReference type="GO" id="GO:0008380">
    <property type="term" value="P:RNA splicing"/>
    <property type="evidence" value="ECO:0007669"/>
    <property type="project" value="UniProtKB-KW"/>
</dbReference>
<dbReference type="Gene3D" id="2.130.10.10">
    <property type="entry name" value="YVTN repeat-like/Quinoprotein amine dehydrogenase"/>
    <property type="match status" value="2"/>
</dbReference>
<keyword evidence="6" id="KW-0508">mRNA splicing</keyword>
<dbReference type="PRINTS" id="PR00320">
    <property type="entry name" value="GPROTEINBRPT"/>
</dbReference>
<feature type="repeat" description="WD" evidence="7">
    <location>
        <begin position="444"/>
        <end position="476"/>
    </location>
</feature>
<keyword evidence="2 7" id="KW-0853">WD repeat</keyword>
<protein>
    <recommendedName>
        <fullName evidence="9">Pre-mRNA processing factor 4 (PRP4)-like domain-containing protein</fullName>
    </recommendedName>
</protein>
<keyword evidence="3" id="KW-0507">mRNA processing</keyword>
<dbReference type="PROSITE" id="PS00678">
    <property type="entry name" value="WD_REPEATS_1"/>
    <property type="match status" value="2"/>
</dbReference>
<evidence type="ECO:0000259" key="9">
    <source>
        <dbReference type="SMART" id="SM00500"/>
    </source>
</evidence>
<reference evidence="10" key="1">
    <citation type="submission" date="2025-08" db="UniProtKB">
        <authorList>
            <consortium name="Ensembl"/>
        </authorList>
    </citation>
    <scope>IDENTIFICATION</scope>
</reference>
<dbReference type="SUPFAM" id="SSF50978">
    <property type="entry name" value="WD40 repeat-like"/>
    <property type="match status" value="1"/>
</dbReference>
<evidence type="ECO:0000313" key="11">
    <source>
        <dbReference type="Proteomes" id="UP000694722"/>
    </source>
</evidence>
<dbReference type="PROSITE" id="PS50082">
    <property type="entry name" value="WD_REPEATS_2"/>
    <property type="match status" value="6"/>
</dbReference>
<name>A0A8D1K1E3_PIG</name>
<dbReference type="Ensembl" id="ENSSSCT00040015676.1">
    <property type="protein sequence ID" value="ENSSSCP00040006177.1"/>
    <property type="gene ID" value="ENSSSCG00040011943.1"/>
</dbReference>
<dbReference type="Pfam" id="PF08799">
    <property type="entry name" value="PRP4"/>
    <property type="match status" value="1"/>
</dbReference>
<keyword evidence="4" id="KW-0747">Spliceosome</keyword>
<dbReference type="FunFam" id="4.10.280.110:FF:000002">
    <property type="entry name" value="U4/U6 small nuclear ribonucleoprotein Prp4"/>
    <property type="match status" value="1"/>
</dbReference>
<evidence type="ECO:0000256" key="5">
    <source>
        <dbReference type="ARBA" id="ARBA00022737"/>
    </source>
</evidence>
<evidence type="ECO:0000256" key="3">
    <source>
        <dbReference type="ARBA" id="ARBA00022664"/>
    </source>
</evidence>
<evidence type="ECO:0000313" key="10">
    <source>
        <dbReference type="Ensembl" id="ENSSSCP00040006177.1"/>
    </source>
</evidence>
<feature type="repeat" description="WD" evidence="7">
    <location>
        <begin position="487"/>
        <end position="521"/>
    </location>
</feature>
<evidence type="ECO:0000256" key="6">
    <source>
        <dbReference type="ARBA" id="ARBA00023187"/>
    </source>
</evidence>
<comment type="subcellular location">
    <subcellularLocation>
        <location evidence="1">Nucleus speckle</location>
    </subcellularLocation>
</comment>
<dbReference type="PROSITE" id="PS50294">
    <property type="entry name" value="WD_REPEATS_REGION"/>
    <property type="match status" value="5"/>
</dbReference>
<dbReference type="CDD" id="cd00200">
    <property type="entry name" value="WD40"/>
    <property type="match status" value="1"/>
</dbReference>
<organism evidence="10 11">
    <name type="scientific">Sus scrofa</name>
    <name type="common">Pig</name>
    <dbReference type="NCBI Taxonomy" id="9823"/>
    <lineage>
        <taxon>Eukaryota</taxon>
        <taxon>Metazoa</taxon>
        <taxon>Chordata</taxon>
        <taxon>Craniata</taxon>
        <taxon>Vertebrata</taxon>
        <taxon>Euteleostomi</taxon>
        <taxon>Mammalia</taxon>
        <taxon>Eutheria</taxon>
        <taxon>Laurasiatheria</taxon>
        <taxon>Artiodactyla</taxon>
        <taxon>Suina</taxon>
        <taxon>Suidae</taxon>
        <taxon>Sus</taxon>
    </lineage>
</organism>
<feature type="compositionally biased region" description="Basic and acidic residues" evidence="8">
    <location>
        <begin position="146"/>
        <end position="164"/>
    </location>
</feature>
<dbReference type="InterPro" id="IPR015943">
    <property type="entry name" value="WD40/YVTN_repeat-like_dom_sf"/>
</dbReference>
<dbReference type="SUPFAM" id="SSF158230">
    <property type="entry name" value="PRP4-like"/>
    <property type="match status" value="1"/>
</dbReference>
<evidence type="ECO:0000256" key="4">
    <source>
        <dbReference type="ARBA" id="ARBA00022728"/>
    </source>
</evidence>
<dbReference type="PANTHER" id="PTHR19846:SF5">
    <property type="entry name" value="U4_U6 SMALL NUCLEAR RIBONUCLEOPROTEIN PRP4"/>
    <property type="match status" value="1"/>
</dbReference>
<dbReference type="SMART" id="SM00320">
    <property type="entry name" value="WD40"/>
    <property type="match status" value="6"/>
</dbReference>
<feature type="repeat" description="WD" evidence="7">
    <location>
        <begin position="360"/>
        <end position="401"/>
    </location>
</feature>
<feature type="repeat" description="WD" evidence="7">
    <location>
        <begin position="402"/>
        <end position="443"/>
    </location>
</feature>
<dbReference type="Proteomes" id="UP000694722">
    <property type="component" value="Unplaced"/>
</dbReference>
<evidence type="ECO:0000256" key="7">
    <source>
        <dbReference type="PROSITE-ProRule" id="PRU00221"/>
    </source>
</evidence>
<dbReference type="InterPro" id="IPR036322">
    <property type="entry name" value="WD40_repeat_dom_sf"/>
</dbReference>
<keyword evidence="5" id="KW-0677">Repeat</keyword>
<dbReference type="FunFam" id="2.130.10.10:FF:000147">
    <property type="entry name" value="U4/U6 small nuclear ribonucleoprotein Prp4"/>
    <property type="match status" value="1"/>
</dbReference>
<dbReference type="Pfam" id="PF00400">
    <property type="entry name" value="WD40"/>
    <property type="match status" value="6"/>
</dbReference>
<dbReference type="GO" id="GO:0016607">
    <property type="term" value="C:nuclear speck"/>
    <property type="evidence" value="ECO:0007669"/>
    <property type="project" value="UniProtKB-SubCell"/>
</dbReference>
<sequence>MASSRASSTATKTKAPDDLVAPVVKKPHIYYGSLEEKERERLAKGESGILGKEGLKAGIEAGNINITSGEVFEIEEHISERQAEVLAEFERRKRARQINVSTDDSEVKACLRALGEPITLFGEGPAERRERLRNILSVVGTDALKKTKKDDEKSKKSKEEEKNSGQHRILNPLSEARCRTHNFIVPMPRQELKSKAFFKNFKEFNSSYLLPELDPRVKEKSNLCCNSYSPVGASGCMRSGYSLLLQPFKWSGLCKLWSVPDCNLLHTLRGHNTNVGAIVFHPKSTVSLDQKDVNLASCAADGSVKLWSLDSDEPVADIEGHTVRVARVMWHPSGRFLGTTCYDRSWRLWDLEAQEEILHQEGHSMGVYDIAFHQDGSLAGTGGLDAFGRVWDLRTGRCIMFLEGHLKEIYGINFSPNGYHIATGSGDNTCKVWDLRQRRCVYTIPAHQNLVTGVKFEPIHGNFLLTGAYDNTAKIWTHPGWSPLKTLAGHEGKVMGLDISSDGQLIATCSYDRTFKLWMAE</sequence>
<proteinExistence type="predicted"/>
<dbReference type="InterPro" id="IPR014906">
    <property type="entry name" value="PRP4-like"/>
</dbReference>
<dbReference type="FunFam" id="2.130.10.10:FF:000113">
    <property type="entry name" value="U4/U6 small nuclear ribonucleoprotein Prp4 isoform X1"/>
    <property type="match status" value="1"/>
</dbReference>
<accession>A0A8D1K1E3</accession>
<evidence type="ECO:0000256" key="1">
    <source>
        <dbReference type="ARBA" id="ARBA00004324"/>
    </source>
</evidence>
<feature type="region of interest" description="Disordered" evidence="8">
    <location>
        <begin position="146"/>
        <end position="169"/>
    </location>
</feature>
<dbReference type="PANTHER" id="PTHR19846">
    <property type="entry name" value="WD40 REPEAT PROTEIN"/>
    <property type="match status" value="1"/>
</dbReference>